<dbReference type="KEGG" id="ffa:FFWV33_17540"/>
<proteinExistence type="predicted"/>
<keyword evidence="2" id="KW-1185">Reference proteome</keyword>
<gene>
    <name evidence="1" type="ORF">FFWV33_17540</name>
</gene>
<dbReference type="EMBL" id="CP020918">
    <property type="protein sequence ID" value="AWG23202.1"/>
    <property type="molecule type" value="Genomic_DNA"/>
</dbReference>
<organism evidence="1 2">
    <name type="scientific">Flavobacterium faecale</name>
    <dbReference type="NCBI Taxonomy" id="1355330"/>
    <lineage>
        <taxon>Bacteria</taxon>
        <taxon>Pseudomonadati</taxon>
        <taxon>Bacteroidota</taxon>
        <taxon>Flavobacteriia</taxon>
        <taxon>Flavobacteriales</taxon>
        <taxon>Flavobacteriaceae</taxon>
        <taxon>Flavobacterium</taxon>
    </lineage>
</organism>
<evidence type="ECO:0000313" key="2">
    <source>
        <dbReference type="Proteomes" id="UP000244527"/>
    </source>
</evidence>
<protein>
    <submittedName>
        <fullName evidence="1">Uncharacterized protein</fullName>
    </submittedName>
</protein>
<dbReference type="RefSeq" id="WP_108742104.1">
    <property type="nucleotide sequence ID" value="NZ_CP020918.1"/>
</dbReference>
<dbReference type="OrthoDB" id="1202334at2"/>
<name>A0A2S1LHD1_9FLAO</name>
<reference evidence="1 2" key="1">
    <citation type="submission" date="2017-04" db="EMBL/GenBank/DDBJ databases">
        <title>Compelte genome sequence of WV33.</title>
        <authorList>
            <person name="Lee P.C."/>
        </authorList>
    </citation>
    <scope>NUCLEOTIDE SEQUENCE [LARGE SCALE GENOMIC DNA]</scope>
    <source>
        <strain evidence="1 2">WV33</strain>
    </source>
</reference>
<evidence type="ECO:0000313" key="1">
    <source>
        <dbReference type="EMBL" id="AWG23202.1"/>
    </source>
</evidence>
<accession>A0A2S1LHD1</accession>
<dbReference type="Proteomes" id="UP000244527">
    <property type="component" value="Chromosome"/>
</dbReference>
<sequence length="119" mass="13431">MELLLYKRKYKVNNNIQNFMHFYNAKNMKHLASDLLDKGLSPDQIANAFTTAIKVANVSGIEVEKHFMPIYSGINNEIIQDCKLSDLGYGLVLMNADSNLSTVGAFQIDILKGYLKKRS</sequence>
<dbReference type="AlphaFoldDB" id="A0A2S1LHD1"/>